<accession>A0A0B5JFB6</accession>
<dbReference type="KEGG" id="vg:23463459"/>
<keyword evidence="2 4" id="KW-0378">Hydrolase</keyword>
<evidence type="ECO:0000256" key="3">
    <source>
        <dbReference type="SAM" id="MobiDB-lite"/>
    </source>
</evidence>
<dbReference type="PANTHER" id="PTHR11067">
    <property type="entry name" value="INOSINE TRIPHOSPHATE PYROPHOSPHATASE/HAM1 PROTEIN"/>
    <property type="match status" value="1"/>
</dbReference>
<evidence type="ECO:0000256" key="2">
    <source>
        <dbReference type="ARBA" id="ARBA00022801"/>
    </source>
</evidence>
<dbReference type="EMBL" id="KP136319">
    <property type="protein sequence ID" value="AJF98542.1"/>
    <property type="molecule type" value="Genomic_DNA"/>
</dbReference>
<dbReference type="GeneID" id="23463459"/>
<dbReference type="Gene3D" id="3.90.950.10">
    <property type="match status" value="1"/>
</dbReference>
<evidence type="ECO:0000313" key="4">
    <source>
        <dbReference type="EMBL" id="AJF98542.1"/>
    </source>
</evidence>
<feature type="compositionally biased region" description="Polar residues" evidence="3">
    <location>
        <begin position="1"/>
        <end position="20"/>
    </location>
</feature>
<dbReference type="GO" id="GO:0047429">
    <property type="term" value="F:nucleoside triphosphate diphosphatase activity"/>
    <property type="evidence" value="ECO:0007669"/>
    <property type="project" value="InterPro"/>
</dbReference>
<comment type="similarity">
    <text evidence="1">Belongs to the HAM1 NTPase family.</text>
</comment>
<dbReference type="OrthoDB" id="24462at10239"/>
<sequence>MDSIESNISRRTKDQCSTGSMREHDQTTTAAQPAACANAAQVLTYVSGNAEKRNEAERITADAGLRMACVSLPPDRVVPEVQGTVEEIVRQKCVAAYLALGRPVVVEDVALHFDALGGLPGPYARDFLANRALADVYALVAPSADRLGMTAVSALAFTADGDDVRIVVGQARGVVRDPAVHAHLPAWYPLVGRDRDDDARRALPCDTWASAAANDGVPCLHRVRAFDALARSLAEVPLTAVTADRRTLR</sequence>
<dbReference type="PANTHER" id="PTHR11067:SF9">
    <property type="entry name" value="INOSINE TRIPHOSPHATE PYROPHOSPHATASE"/>
    <property type="match status" value="1"/>
</dbReference>
<evidence type="ECO:0000256" key="1">
    <source>
        <dbReference type="ARBA" id="ARBA00008023"/>
    </source>
</evidence>
<name>A0A0B5JFB6_9VIRU</name>
<dbReference type="SUPFAM" id="SSF52972">
    <property type="entry name" value="ITPase-like"/>
    <property type="match status" value="1"/>
</dbReference>
<protein>
    <submittedName>
        <fullName evidence="4">GTP cyclohydrolase</fullName>
    </submittedName>
</protein>
<dbReference type="RefSeq" id="YP_009120777.1">
    <property type="nucleotide sequence ID" value="NC_026440.1"/>
</dbReference>
<reference evidence="4 5" key="1">
    <citation type="journal article" date="2015" name="Parasitol. Res.">
        <title>Viruses in close associations with free-living amoebae.</title>
        <authorList>
            <person name="Scheid P."/>
        </authorList>
    </citation>
    <scope>NUCLEOTIDE SEQUENCE [LARGE SCALE GENOMIC DNA]</scope>
    <source>
        <strain evidence="4">KlaHel</strain>
    </source>
</reference>
<dbReference type="Proteomes" id="UP000202511">
    <property type="component" value="Segment"/>
</dbReference>
<evidence type="ECO:0000313" key="5">
    <source>
        <dbReference type="Proteomes" id="UP000202511"/>
    </source>
</evidence>
<dbReference type="Pfam" id="PF01725">
    <property type="entry name" value="Ham1p_like"/>
    <property type="match status" value="1"/>
</dbReference>
<dbReference type="GO" id="GO:0009143">
    <property type="term" value="P:nucleoside triphosphate catabolic process"/>
    <property type="evidence" value="ECO:0007669"/>
    <property type="project" value="InterPro"/>
</dbReference>
<organism evidence="4 5">
    <name type="scientific">Pandoravirus inopinatum</name>
    <dbReference type="NCBI Taxonomy" id="1605721"/>
    <lineage>
        <taxon>Viruses</taxon>
        <taxon>Pandoravirus</taxon>
    </lineage>
</organism>
<dbReference type="InterPro" id="IPR029001">
    <property type="entry name" value="ITPase-like_fam"/>
</dbReference>
<feature type="region of interest" description="Disordered" evidence="3">
    <location>
        <begin position="1"/>
        <end position="32"/>
    </location>
</feature>
<proteinExistence type="inferred from homology"/>
<dbReference type="InterPro" id="IPR002637">
    <property type="entry name" value="RdgB/HAM1"/>
</dbReference>